<proteinExistence type="predicted"/>
<evidence type="ECO:0000313" key="1">
    <source>
        <dbReference type="EMBL" id="SPJ31042.1"/>
    </source>
</evidence>
<dbReference type="Proteomes" id="UP000244898">
    <property type="component" value="Unassembled WGS sequence"/>
</dbReference>
<name>A0A2R8CF10_9RHOB</name>
<reference evidence="2" key="1">
    <citation type="submission" date="2018-03" db="EMBL/GenBank/DDBJ databases">
        <authorList>
            <person name="Rodrigo-Torres L."/>
            <person name="Arahal R. D."/>
            <person name="Lucena T."/>
        </authorList>
    </citation>
    <scope>NUCLEOTIDE SEQUENCE [LARGE SCALE GENOMIC DNA]</scope>
    <source>
        <strain evidence="2">CECT 7615</strain>
    </source>
</reference>
<dbReference type="EMBL" id="ONZG01000015">
    <property type="protein sequence ID" value="SPJ31042.1"/>
    <property type="molecule type" value="Genomic_DNA"/>
</dbReference>
<sequence>MIDDLGLKTDAQKVADQIEELTGKIRIMTFWMGEFAKDPTKTDEEKLAAKTWYEAQIAELTRAKNVLEQGCDPYLVAQGNGSCT</sequence>
<accession>A0A2R8CF10</accession>
<gene>
    <name evidence="1" type="ORF">TRM7615_04581</name>
</gene>
<evidence type="ECO:0000313" key="2">
    <source>
        <dbReference type="Proteomes" id="UP000244898"/>
    </source>
</evidence>
<dbReference type="RefSeq" id="WP_108792082.1">
    <property type="nucleotide sequence ID" value="NZ_ONZG01000015.1"/>
</dbReference>
<protein>
    <submittedName>
        <fullName evidence="1">Uncharacterized protein</fullName>
    </submittedName>
</protein>
<organism evidence="1 2">
    <name type="scientific">Falsiruegeria mediterranea M17</name>
    <dbReference type="NCBI Taxonomy" id="1200281"/>
    <lineage>
        <taxon>Bacteria</taxon>
        <taxon>Pseudomonadati</taxon>
        <taxon>Pseudomonadota</taxon>
        <taxon>Alphaproteobacteria</taxon>
        <taxon>Rhodobacterales</taxon>
        <taxon>Roseobacteraceae</taxon>
        <taxon>Falsiruegeria</taxon>
    </lineage>
</organism>
<dbReference type="AlphaFoldDB" id="A0A2R8CF10"/>
<keyword evidence="2" id="KW-1185">Reference proteome</keyword>